<feature type="domain" description="MIR" evidence="5">
    <location>
        <begin position="56"/>
        <end position="110"/>
    </location>
</feature>
<dbReference type="AlphaFoldDB" id="E2A720"/>
<protein>
    <submittedName>
        <fullName evidence="6">Stromal cell-derived factor 2</fullName>
    </submittedName>
</protein>
<keyword evidence="1" id="KW-0732">Signal</keyword>
<feature type="region of interest" description="Disordered" evidence="3">
    <location>
        <begin position="1"/>
        <end position="20"/>
    </location>
</feature>
<evidence type="ECO:0000256" key="2">
    <source>
        <dbReference type="ARBA" id="ARBA00022737"/>
    </source>
</evidence>
<evidence type="ECO:0000256" key="1">
    <source>
        <dbReference type="ARBA" id="ARBA00022729"/>
    </source>
</evidence>
<dbReference type="PANTHER" id="PTHR46809">
    <property type="entry name" value="STROMAL CELL-DERIVED FACTOR 2-LIKE PROTEIN"/>
    <property type="match status" value="1"/>
</dbReference>
<dbReference type="SUPFAM" id="SSF82109">
    <property type="entry name" value="MIR domain"/>
    <property type="match status" value="1"/>
</dbReference>
<sequence>MRQLKGKTKETNKQKKERKKEFLENKQRVFTIVLPTIAAIFVIIAAYIYVKTPKGTQHVTCGSVVKLLNVNYNVRLHSHDIKYGSGSGQQSVTGINTKEDGDSYWFVKAESGKPCVRGKPIKCGEIIRLEHTSTKKNLHSHLVSSPLSGKQEVSAYGDHRGEGDTGDNWMLICNNDFWERDDIIKLKHVDTETYLAVSGRGYGAPISGHIEVVGEYSANNPHTQWMTMEGLFIHPNDFNAQHHRHSEL</sequence>
<dbReference type="InterPro" id="IPR027960">
    <property type="entry name" value="DUF4519"/>
</dbReference>
<dbReference type="STRING" id="104421.E2A720"/>
<evidence type="ECO:0000259" key="5">
    <source>
        <dbReference type="PROSITE" id="PS50919"/>
    </source>
</evidence>
<dbReference type="SMART" id="SM00472">
    <property type="entry name" value="MIR"/>
    <property type="match status" value="3"/>
</dbReference>
<feature type="transmembrane region" description="Helical" evidence="4">
    <location>
        <begin position="29"/>
        <end position="50"/>
    </location>
</feature>
<evidence type="ECO:0000313" key="6">
    <source>
        <dbReference type="EMBL" id="EFN70752.1"/>
    </source>
</evidence>
<dbReference type="EMBL" id="GL437252">
    <property type="protein sequence ID" value="EFN70752.1"/>
    <property type="molecule type" value="Genomic_DNA"/>
</dbReference>
<keyword evidence="4" id="KW-0472">Membrane</keyword>
<feature type="domain" description="MIR" evidence="5">
    <location>
        <begin position="175"/>
        <end position="230"/>
    </location>
</feature>
<dbReference type="Gene3D" id="2.80.10.50">
    <property type="match status" value="1"/>
</dbReference>
<dbReference type="Proteomes" id="UP000000311">
    <property type="component" value="Unassembled WGS sequence"/>
</dbReference>
<name>E2A720_CAMFO</name>
<keyword evidence="4" id="KW-1133">Transmembrane helix</keyword>
<organism evidence="7">
    <name type="scientific">Camponotus floridanus</name>
    <name type="common">Florida carpenter ant</name>
    <dbReference type="NCBI Taxonomy" id="104421"/>
    <lineage>
        <taxon>Eukaryota</taxon>
        <taxon>Metazoa</taxon>
        <taxon>Ecdysozoa</taxon>
        <taxon>Arthropoda</taxon>
        <taxon>Hexapoda</taxon>
        <taxon>Insecta</taxon>
        <taxon>Pterygota</taxon>
        <taxon>Neoptera</taxon>
        <taxon>Endopterygota</taxon>
        <taxon>Hymenoptera</taxon>
        <taxon>Apocrita</taxon>
        <taxon>Aculeata</taxon>
        <taxon>Formicoidea</taxon>
        <taxon>Formicidae</taxon>
        <taxon>Formicinae</taxon>
        <taxon>Camponotus</taxon>
    </lineage>
</organism>
<dbReference type="OrthoDB" id="5588846at2759"/>
<dbReference type="Pfam" id="PF02815">
    <property type="entry name" value="MIR"/>
    <property type="match status" value="1"/>
</dbReference>
<dbReference type="OMA" id="KPQHGTR"/>
<keyword evidence="7" id="KW-1185">Reference proteome</keyword>
<dbReference type="InterPro" id="IPR016093">
    <property type="entry name" value="MIR_motif"/>
</dbReference>
<keyword evidence="2" id="KW-0677">Repeat</keyword>
<keyword evidence="4" id="KW-0812">Transmembrane</keyword>
<evidence type="ECO:0000313" key="7">
    <source>
        <dbReference type="Proteomes" id="UP000000311"/>
    </source>
</evidence>
<feature type="compositionally biased region" description="Basic and acidic residues" evidence="3">
    <location>
        <begin position="7"/>
        <end position="20"/>
    </location>
</feature>
<evidence type="ECO:0000256" key="4">
    <source>
        <dbReference type="SAM" id="Phobius"/>
    </source>
</evidence>
<evidence type="ECO:0000256" key="3">
    <source>
        <dbReference type="SAM" id="MobiDB-lite"/>
    </source>
</evidence>
<dbReference type="FunCoup" id="E2A720">
    <property type="interactions" value="1196"/>
</dbReference>
<dbReference type="Pfam" id="PF15012">
    <property type="entry name" value="DUF4519"/>
    <property type="match status" value="1"/>
</dbReference>
<dbReference type="PROSITE" id="PS50919">
    <property type="entry name" value="MIR"/>
    <property type="match status" value="3"/>
</dbReference>
<dbReference type="InterPro" id="IPR036300">
    <property type="entry name" value="MIR_dom_sf"/>
</dbReference>
<accession>E2A720</accession>
<dbReference type="InParanoid" id="E2A720"/>
<gene>
    <name evidence="6" type="ORF">EAG_04727</name>
</gene>
<feature type="domain" description="MIR" evidence="5">
    <location>
        <begin position="118"/>
        <end position="174"/>
    </location>
</feature>
<dbReference type="PANTHER" id="PTHR46809:SF2">
    <property type="entry name" value="GH21273P"/>
    <property type="match status" value="1"/>
</dbReference>
<reference evidence="6 7" key="1">
    <citation type="journal article" date="2010" name="Science">
        <title>Genomic comparison of the ants Camponotus floridanus and Harpegnathos saltator.</title>
        <authorList>
            <person name="Bonasio R."/>
            <person name="Zhang G."/>
            <person name="Ye C."/>
            <person name="Mutti N.S."/>
            <person name="Fang X."/>
            <person name="Qin N."/>
            <person name="Donahue G."/>
            <person name="Yang P."/>
            <person name="Li Q."/>
            <person name="Li C."/>
            <person name="Zhang P."/>
            <person name="Huang Z."/>
            <person name="Berger S.L."/>
            <person name="Reinberg D."/>
            <person name="Wang J."/>
            <person name="Liebig J."/>
        </authorList>
    </citation>
    <scope>NUCLEOTIDE SEQUENCE [LARGE SCALE GENOMIC DNA]</scope>
    <source>
        <strain evidence="7">C129</strain>
    </source>
</reference>
<proteinExistence type="predicted"/>